<dbReference type="EMBL" id="JACCAA010000001">
    <property type="protein sequence ID" value="NYG59071.1"/>
    <property type="molecule type" value="Genomic_DNA"/>
</dbReference>
<feature type="region of interest" description="Disordered" evidence="1">
    <location>
        <begin position="379"/>
        <end position="414"/>
    </location>
</feature>
<evidence type="ECO:0000256" key="1">
    <source>
        <dbReference type="SAM" id="MobiDB-lite"/>
    </source>
</evidence>
<feature type="chain" id="PRO_5031186930" description="Choice-of-anchor G family protein" evidence="2">
    <location>
        <begin position="28"/>
        <end position="443"/>
    </location>
</feature>
<dbReference type="Proteomes" id="UP000540656">
    <property type="component" value="Unassembled WGS sequence"/>
</dbReference>
<evidence type="ECO:0008006" key="5">
    <source>
        <dbReference type="Google" id="ProtNLM"/>
    </source>
</evidence>
<proteinExistence type="predicted"/>
<comment type="caution">
    <text evidence="3">The sequence shown here is derived from an EMBL/GenBank/DDBJ whole genome shotgun (WGS) entry which is preliminary data.</text>
</comment>
<keyword evidence="4" id="KW-1185">Reference proteome</keyword>
<dbReference type="RefSeq" id="WP_179502162.1">
    <property type="nucleotide sequence ID" value="NZ_JACCAA010000001.1"/>
</dbReference>
<keyword evidence="2" id="KW-0732">Signal</keyword>
<gene>
    <name evidence="3" type="ORF">BJ980_001994</name>
</gene>
<sequence>MKRTAVRLGAASAATALVMLSIAPAHAATVSQAEAQAISLSIGGQAIEIESVLNEPSRAVNDGSTDVVTAAPKPLLAALDGQRLAITGALGQGAVAKRIEDTANKQYTGNSFACAGTVSNASGSPVTVGDNSCNFSDDPVSINFDNLLLDSGLEVIPVEGNVIGEALEPILGPLNAALAPLLEQLTGALVPALQQALAPLADLDLAVTLGAIESRCVANTGEQAIGESSIANASIALTLAGTDLGVIDLDTNVPPSPTGTPLLSSTALLDHILPSITDSLTDTLLDGALRPVLEPLLLDGLLGQLIDAIREPLLVPILDGLLTDALTDAGILSIVVNKHVPSANGEAITVTTLDIEALKAIEPLAIDLELGKVACGPNGTAPIADPEPTPEEPKKDLPDVPTKVTAGVDSESGAANSGAGLLAALLALGTAAGVVGFRRSLKS</sequence>
<feature type="signal peptide" evidence="2">
    <location>
        <begin position="1"/>
        <end position="27"/>
    </location>
</feature>
<accession>A0A7Y9S0U5</accession>
<name>A0A7Y9S0U5_9ACTN</name>
<evidence type="ECO:0000256" key="2">
    <source>
        <dbReference type="SAM" id="SignalP"/>
    </source>
</evidence>
<evidence type="ECO:0000313" key="3">
    <source>
        <dbReference type="EMBL" id="NYG59071.1"/>
    </source>
</evidence>
<reference evidence="3 4" key="1">
    <citation type="submission" date="2020-07" db="EMBL/GenBank/DDBJ databases">
        <title>Sequencing the genomes of 1000 actinobacteria strains.</title>
        <authorList>
            <person name="Klenk H.-P."/>
        </authorList>
    </citation>
    <scope>NUCLEOTIDE SEQUENCE [LARGE SCALE GENOMIC DNA]</scope>
    <source>
        <strain evidence="3 4">DSM 23819</strain>
    </source>
</reference>
<evidence type="ECO:0000313" key="4">
    <source>
        <dbReference type="Proteomes" id="UP000540656"/>
    </source>
</evidence>
<protein>
    <recommendedName>
        <fullName evidence="5">Choice-of-anchor G family protein</fullName>
    </recommendedName>
</protein>
<dbReference type="AlphaFoldDB" id="A0A7Y9S0U5"/>
<organism evidence="3 4">
    <name type="scientific">Nocardioides daedukensis</name>
    <dbReference type="NCBI Taxonomy" id="634462"/>
    <lineage>
        <taxon>Bacteria</taxon>
        <taxon>Bacillati</taxon>
        <taxon>Actinomycetota</taxon>
        <taxon>Actinomycetes</taxon>
        <taxon>Propionibacteriales</taxon>
        <taxon>Nocardioidaceae</taxon>
        <taxon>Nocardioides</taxon>
    </lineage>
</organism>